<comment type="similarity">
    <text evidence="2">Belongs to the Iojap/RsfS family.</text>
</comment>
<dbReference type="Gene3D" id="3.30.460.10">
    <property type="entry name" value="Beta Polymerase, domain 2"/>
    <property type="match status" value="1"/>
</dbReference>
<organism evidence="7 8">
    <name type="scientific">Oryzias latipes</name>
    <name type="common">Japanese rice fish</name>
    <name type="synonym">Japanese killifish</name>
    <dbReference type="NCBI Taxonomy" id="8090"/>
    <lineage>
        <taxon>Eukaryota</taxon>
        <taxon>Metazoa</taxon>
        <taxon>Chordata</taxon>
        <taxon>Craniata</taxon>
        <taxon>Vertebrata</taxon>
        <taxon>Euteleostomi</taxon>
        <taxon>Actinopterygii</taxon>
        <taxon>Neopterygii</taxon>
        <taxon>Teleostei</taxon>
        <taxon>Neoteleostei</taxon>
        <taxon>Acanthomorphata</taxon>
        <taxon>Ovalentaria</taxon>
        <taxon>Atherinomorphae</taxon>
        <taxon>Beloniformes</taxon>
        <taxon>Adrianichthyidae</taxon>
        <taxon>Oryziinae</taxon>
        <taxon>Oryzias</taxon>
    </lineage>
</organism>
<evidence type="ECO:0000256" key="2">
    <source>
        <dbReference type="ARBA" id="ARBA00010574"/>
    </source>
</evidence>
<dbReference type="STRING" id="8090.ENSORLP00000009881"/>
<gene>
    <name evidence="7" type="primary">malsu1</name>
</gene>
<dbReference type="InterPro" id="IPR043519">
    <property type="entry name" value="NT_sf"/>
</dbReference>
<protein>
    <recommendedName>
        <fullName evidence="5">Mitochondrial assembly of ribosomal large subunit protein 1</fullName>
    </recommendedName>
</protein>
<dbReference type="eggNOG" id="KOG3212">
    <property type="taxonomic scope" value="Eukaryota"/>
</dbReference>
<reference evidence="7 8" key="1">
    <citation type="journal article" date="2007" name="Nature">
        <title>The medaka draft genome and insights into vertebrate genome evolution.</title>
        <authorList>
            <person name="Kasahara M."/>
            <person name="Naruse K."/>
            <person name="Sasaki S."/>
            <person name="Nakatani Y."/>
            <person name="Qu W."/>
            <person name="Ahsan B."/>
            <person name="Yamada T."/>
            <person name="Nagayasu Y."/>
            <person name="Doi K."/>
            <person name="Kasai Y."/>
            <person name="Jindo T."/>
            <person name="Kobayashi D."/>
            <person name="Shimada A."/>
            <person name="Toyoda A."/>
            <person name="Kuroki Y."/>
            <person name="Fujiyama A."/>
            <person name="Sasaki T."/>
            <person name="Shimizu A."/>
            <person name="Asakawa S."/>
            <person name="Shimizu N."/>
            <person name="Hashimoto S."/>
            <person name="Yang J."/>
            <person name="Lee Y."/>
            <person name="Matsushima K."/>
            <person name="Sugano S."/>
            <person name="Sakaizumi M."/>
            <person name="Narita T."/>
            <person name="Ohishi K."/>
            <person name="Haga S."/>
            <person name="Ohta F."/>
            <person name="Nomoto H."/>
            <person name="Nogata K."/>
            <person name="Morishita T."/>
            <person name="Endo T."/>
            <person name="Shin-I T."/>
            <person name="Takeda H."/>
            <person name="Morishita S."/>
            <person name="Kohara Y."/>
        </authorList>
    </citation>
    <scope>NUCLEOTIDE SEQUENCE [LARGE SCALE GENOMIC DNA]</scope>
    <source>
        <strain evidence="7 8">Hd-rR</strain>
    </source>
</reference>
<dbReference type="Proteomes" id="UP000001038">
    <property type="component" value="Chromosome 16"/>
</dbReference>
<dbReference type="GO" id="GO:0043023">
    <property type="term" value="F:ribosomal large subunit binding"/>
    <property type="evidence" value="ECO:0000318"/>
    <property type="project" value="GO_Central"/>
</dbReference>
<sequence>MTAPLVSRFPFRRSILTFVEGGQSCFNDAKTINQRVSFSNQSESKDSNPTSCLVSGIFTGAERVGIMNVVGRSRKVVSLLCRSCGLLEQKCVFRAARSSGLNQQCHHATPLRSRFDTQRWCSGDTDSRLLGSTSSQELSLETDHKNSQTISSGHGDSETFNLDVLVSLLRQENAVDLCVIKVPENIKYAEYFIVVSGISPRHLRAMALYAIKVYKFLRKDGDPNVKIEGKDAEDWMCIDFGKIVVHFMLPETREVYELEKLWILRAYDEQLMRIPPEVLPEDFMLASLDPLCSALPAVSSSAETRETVHRWDVSKLSGSLPAPLFFLRHKRISSQASWSPGRSAT</sequence>
<comment type="subcellular location">
    <subcellularLocation>
        <location evidence="1">Mitochondrion</location>
    </subcellularLocation>
</comment>
<evidence type="ECO:0000313" key="8">
    <source>
        <dbReference type="Proteomes" id="UP000001038"/>
    </source>
</evidence>
<keyword evidence="8" id="KW-1185">Reference proteome</keyword>
<evidence type="ECO:0000256" key="1">
    <source>
        <dbReference type="ARBA" id="ARBA00004173"/>
    </source>
</evidence>
<reference evidence="7" key="2">
    <citation type="submission" date="2025-08" db="UniProtKB">
        <authorList>
            <consortium name="Ensembl"/>
        </authorList>
    </citation>
    <scope>IDENTIFICATION</scope>
    <source>
        <strain evidence="7">Hd-rR</strain>
    </source>
</reference>
<evidence type="ECO:0000256" key="4">
    <source>
        <dbReference type="ARBA" id="ARBA00053669"/>
    </source>
</evidence>
<dbReference type="FunFam" id="3.30.460.10:FF:000018">
    <property type="entry name" value="Mitochondrial assembly of ribosomal large subunit 1"/>
    <property type="match status" value="1"/>
</dbReference>
<evidence type="ECO:0000256" key="3">
    <source>
        <dbReference type="ARBA" id="ARBA00023128"/>
    </source>
</evidence>
<evidence type="ECO:0000313" key="7">
    <source>
        <dbReference type="Ensembl" id="ENSORLP00000009881.2"/>
    </source>
</evidence>
<accession>H2LUV3</accession>
<dbReference type="GO" id="GO:0005739">
    <property type="term" value="C:mitochondrion"/>
    <property type="evidence" value="ECO:0000318"/>
    <property type="project" value="GO_Central"/>
</dbReference>
<dbReference type="Ensembl" id="ENSORLT00000009882.2">
    <property type="protein sequence ID" value="ENSORLP00000009881.2"/>
    <property type="gene ID" value="ENSORLG00000007880.2"/>
</dbReference>
<evidence type="ECO:0000256" key="6">
    <source>
        <dbReference type="SAM" id="MobiDB-lite"/>
    </source>
</evidence>
<dbReference type="Bgee" id="ENSORLG00000007880">
    <property type="expression patterns" value="Expressed in liver and 14 other cell types or tissues"/>
</dbReference>
<dbReference type="AlphaFoldDB" id="H2LUV3"/>
<dbReference type="GO" id="GO:0017148">
    <property type="term" value="P:negative regulation of translation"/>
    <property type="evidence" value="ECO:0000318"/>
    <property type="project" value="GO_Central"/>
</dbReference>
<evidence type="ECO:0000256" key="5">
    <source>
        <dbReference type="ARBA" id="ARBA00073331"/>
    </source>
</evidence>
<reference evidence="7" key="3">
    <citation type="submission" date="2025-09" db="UniProtKB">
        <authorList>
            <consortium name="Ensembl"/>
        </authorList>
    </citation>
    <scope>IDENTIFICATION</scope>
    <source>
        <strain evidence="7">Hd-rR</strain>
    </source>
</reference>
<dbReference type="HAMAP" id="MF_01477">
    <property type="entry name" value="Iojap_RsfS"/>
    <property type="match status" value="1"/>
</dbReference>
<comment type="function">
    <text evidence="4">Required for normal mitochondrial ribosome function and mitochondrial translation. May play a role in ribosome biogenesis by preventing premature association of the 28S and 39S ribosomal subunits. Interacts with mitochondrial ribosomal protein uL14m (MRPL14), probably blocking formation of intersubunit bridge B8, preventing association of the 28S and 39S ribosomal subunits. Addition to isolated mitochondrial ribosomal subunits partially inhibits translation, probably by interfering with the association of the 28S and 39S ribosomal subunits and the formation of functional ribosomes. May also participate in the assembly and/or regulation of the stability of the large subunit of the mitochondrial ribosome. May function as a ribosomal silencing factor.</text>
</comment>
<dbReference type="GeneTree" id="ENSGT00390000015035"/>
<dbReference type="Pfam" id="PF02410">
    <property type="entry name" value="RsfS"/>
    <property type="match status" value="1"/>
</dbReference>
<dbReference type="InParanoid" id="H2LUV3"/>
<dbReference type="PANTHER" id="PTHR21043">
    <property type="entry name" value="IOJAP SUPERFAMILY ORTHOLOG"/>
    <property type="match status" value="1"/>
</dbReference>
<dbReference type="HOGENOM" id="CLU_1156082_0_0_1"/>
<name>H2LUV3_ORYLA</name>
<keyword evidence="3" id="KW-0496">Mitochondrion</keyword>
<feature type="region of interest" description="Disordered" evidence="6">
    <location>
        <begin position="133"/>
        <end position="154"/>
    </location>
</feature>
<dbReference type="InterPro" id="IPR004394">
    <property type="entry name" value="Iojap/RsfS/C7orf30"/>
</dbReference>
<proteinExistence type="inferred from homology"/>
<dbReference type="NCBIfam" id="TIGR00090">
    <property type="entry name" value="rsfS_iojap_ybeB"/>
    <property type="match status" value="1"/>
</dbReference>
<dbReference type="GO" id="GO:0090071">
    <property type="term" value="P:negative regulation of ribosome biogenesis"/>
    <property type="evidence" value="ECO:0000318"/>
    <property type="project" value="GO_Central"/>
</dbReference>
<dbReference type="SUPFAM" id="SSF81301">
    <property type="entry name" value="Nucleotidyltransferase"/>
    <property type="match status" value="1"/>
</dbReference>
<dbReference type="PANTHER" id="PTHR21043:SF0">
    <property type="entry name" value="MITOCHONDRIAL ASSEMBLY OF RIBOSOMAL LARGE SUBUNIT PROTEIN 1"/>
    <property type="match status" value="1"/>
</dbReference>